<dbReference type="PANTHER" id="PTHR30511:SF0">
    <property type="entry name" value="ALANINE RACEMASE, CATABOLIC-RELATED"/>
    <property type="match status" value="1"/>
</dbReference>
<dbReference type="GO" id="GO:0009252">
    <property type="term" value="P:peptidoglycan biosynthetic process"/>
    <property type="evidence" value="ECO:0007669"/>
    <property type="project" value="TreeGrafter"/>
</dbReference>
<dbReference type="GO" id="GO:0030170">
    <property type="term" value="F:pyridoxal phosphate binding"/>
    <property type="evidence" value="ECO:0007669"/>
    <property type="project" value="TreeGrafter"/>
</dbReference>
<comment type="caution">
    <text evidence="6">The sequence shown here is derived from an EMBL/GenBank/DDBJ whole genome shotgun (WGS) entry which is preliminary data.</text>
</comment>
<dbReference type="EMBL" id="RZNC01000003">
    <property type="protein sequence ID" value="RWZ61442.1"/>
    <property type="molecule type" value="Genomic_DNA"/>
</dbReference>
<dbReference type="RefSeq" id="WP_128498931.1">
    <property type="nucleotide sequence ID" value="NZ_RZNC01000003.1"/>
</dbReference>
<keyword evidence="3" id="KW-0413">Isomerase</keyword>
<feature type="domain" description="Alanine racemase C-terminal" evidence="5">
    <location>
        <begin position="246"/>
        <end position="354"/>
    </location>
</feature>
<dbReference type="Proteomes" id="UP000288603">
    <property type="component" value="Unassembled WGS sequence"/>
</dbReference>
<proteinExistence type="predicted"/>
<keyword evidence="7" id="KW-1185">Reference proteome</keyword>
<dbReference type="OrthoDB" id="9813814at2"/>
<reference evidence="6 7" key="1">
    <citation type="submission" date="2018-12" db="EMBL/GenBank/DDBJ databases">
        <authorList>
            <person name="Li F."/>
        </authorList>
    </citation>
    <scope>NUCLEOTIDE SEQUENCE [LARGE SCALE GENOMIC DNA]</scope>
    <source>
        <strain evidence="6 7">8H24J-4-2</strain>
    </source>
</reference>
<evidence type="ECO:0000256" key="4">
    <source>
        <dbReference type="PIRSR" id="PIRSR600821-50"/>
    </source>
</evidence>
<evidence type="ECO:0000313" key="6">
    <source>
        <dbReference type="EMBL" id="RWZ61442.1"/>
    </source>
</evidence>
<gene>
    <name evidence="6" type="ORF">ELQ92_10650</name>
</gene>
<feature type="modified residue" description="N6-(pyridoxal phosphate)lysine" evidence="4">
    <location>
        <position position="35"/>
    </location>
</feature>
<dbReference type="PRINTS" id="PR00992">
    <property type="entry name" value="ALARACEMASE"/>
</dbReference>
<keyword evidence="2 4" id="KW-0663">Pyridoxal phosphate</keyword>
<evidence type="ECO:0000256" key="2">
    <source>
        <dbReference type="ARBA" id="ARBA00022898"/>
    </source>
</evidence>
<evidence type="ECO:0000256" key="3">
    <source>
        <dbReference type="ARBA" id="ARBA00023235"/>
    </source>
</evidence>
<dbReference type="GO" id="GO:0008784">
    <property type="term" value="F:alanine racemase activity"/>
    <property type="evidence" value="ECO:0007669"/>
    <property type="project" value="InterPro"/>
</dbReference>
<evidence type="ECO:0000256" key="1">
    <source>
        <dbReference type="ARBA" id="ARBA00001933"/>
    </source>
</evidence>
<evidence type="ECO:0000313" key="7">
    <source>
        <dbReference type="Proteomes" id="UP000288603"/>
    </source>
</evidence>
<protein>
    <submittedName>
        <fullName evidence="6">Alanine racemase</fullName>
    </submittedName>
</protein>
<dbReference type="Gene3D" id="3.20.20.10">
    <property type="entry name" value="Alanine racemase"/>
    <property type="match status" value="1"/>
</dbReference>
<dbReference type="Gene3D" id="2.40.37.10">
    <property type="entry name" value="Lyase, Ornithine Decarboxylase, Chain A, domain 1"/>
    <property type="match status" value="1"/>
</dbReference>
<dbReference type="GO" id="GO:0030632">
    <property type="term" value="P:D-alanine biosynthetic process"/>
    <property type="evidence" value="ECO:0007669"/>
    <property type="project" value="TreeGrafter"/>
</dbReference>
<dbReference type="InterPro" id="IPR000821">
    <property type="entry name" value="Ala_racemase"/>
</dbReference>
<dbReference type="InterPro" id="IPR009006">
    <property type="entry name" value="Ala_racemase/Decarboxylase_C"/>
</dbReference>
<accession>A0A3S4DXC3</accession>
<organism evidence="6 7">
    <name type="scientific">Labedella populi</name>
    <dbReference type="NCBI Taxonomy" id="2498850"/>
    <lineage>
        <taxon>Bacteria</taxon>
        <taxon>Bacillati</taxon>
        <taxon>Actinomycetota</taxon>
        <taxon>Actinomycetes</taxon>
        <taxon>Micrococcales</taxon>
        <taxon>Microbacteriaceae</taxon>
        <taxon>Labedella</taxon>
    </lineage>
</organism>
<dbReference type="InterPro" id="IPR011079">
    <property type="entry name" value="Ala_racemase_C"/>
</dbReference>
<dbReference type="InterPro" id="IPR001608">
    <property type="entry name" value="Ala_racemase_N"/>
</dbReference>
<dbReference type="SUPFAM" id="SSF51419">
    <property type="entry name" value="PLP-binding barrel"/>
    <property type="match status" value="1"/>
</dbReference>
<dbReference type="SUPFAM" id="SSF50621">
    <property type="entry name" value="Alanine racemase C-terminal domain-like"/>
    <property type="match status" value="1"/>
</dbReference>
<dbReference type="Pfam" id="PF01168">
    <property type="entry name" value="Ala_racemase_N"/>
    <property type="match status" value="1"/>
</dbReference>
<dbReference type="SMART" id="SM01005">
    <property type="entry name" value="Ala_racemase_C"/>
    <property type="match status" value="1"/>
</dbReference>
<dbReference type="Pfam" id="PF00842">
    <property type="entry name" value="Ala_racemase_C"/>
    <property type="match status" value="1"/>
</dbReference>
<evidence type="ECO:0000259" key="5">
    <source>
        <dbReference type="SMART" id="SM01005"/>
    </source>
</evidence>
<dbReference type="PANTHER" id="PTHR30511">
    <property type="entry name" value="ALANINE RACEMASE"/>
    <property type="match status" value="1"/>
</dbReference>
<dbReference type="GO" id="GO:0005829">
    <property type="term" value="C:cytosol"/>
    <property type="evidence" value="ECO:0007669"/>
    <property type="project" value="TreeGrafter"/>
</dbReference>
<dbReference type="InterPro" id="IPR029066">
    <property type="entry name" value="PLP-binding_barrel"/>
</dbReference>
<name>A0A3S4DXC3_9MICO</name>
<comment type="cofactor">
    <cofactor evidence="1 4">
        <name>pyridoxal 5'-phosphate</name>
        <dbReference type="ChEBI" id="CHEBI:597326"/>
    </cofactor>
</comment>
<dbReference type="AlphaFoldDB" id="A0A3S4DXC3"/>
<sequence>MSVDVWAEVDLDAYRANLLRVRSRVAPAEIMVVVKNDAYGHGIRPIVGAAVAEGVRFVGVLDPGVGIELRASGLPESVRLFAWLFAADENYGPAAAARVELGVSSVEQLRRIVSTTDGPRRDVLPRIHAKIDTGLGRAGARAEDWPALVRAIEAEARAGRVEFVGLWTHIAEASDEEDSVSIAAFERAALEVAPERRADLVHHLAASAASFSRADSRFDLVRVGAFGYGIAPGGGVSPASLGLIPVMSLHARVVAVEGEGDDAVAVLPIGTADGLLPGDVEGLEAASGGRRAVVSIGLTETLVRDADLRVGDVVTLFGREDRGEATLQEWADALGTIGEEIVVRLSSRIERRVIDGG</sequence>